<comment type="caution">
    <text evidence="2">The sequence shown here is derived from an EMBL/GenBank/DDBJ whole genome shotgun (WGS) entry which is preliminary data.</text>
</comment>
<sequence>MADLFWLEIATVAGICWMLVAWFNWRIKREE</sequence>
<proteinExistence type="predicted"/>
<accession>A0A2T0LC75</accession>
<evidence type="ECO:0000313" key="2">
    <source>
        <dbReference type="EMBL" id="PRX39509.1"/>
    </source>
</evidence>
<evidence type="ECO:0000256" key="1">
    <source>
        <dbReference type="SAM" id="Phobius"/>
    </source>
</evidence>
<dbReference type="Proteomes" id="UP000237797">
    <property type="component" value="Unassembled WGS sequence"/>
</dbReference>
<dbReference type="AlphaFoldDB" id="A0A2T0LC75"/>
<keyword evidence="1" id="KW-0472">Membrane</keyword>
<name>A0A2T0LC75_9BACL</name>
<keyword evidence="1" id="KW-1133">Transmembrane helix</keyword>
<protein>
    <submittedName>
        <fullName evidence="2">Uncharacterized protein</fullName>
    </submittedName>
</protein>
<evidence type="ECO:0000313" key="3">
    <source>
        <dbReference type="Proteomes" id="UP000237797"/>
    </source>
</evidence>
<organism evidence="2 3">
    <name type="scientific">Planifilum fimeticola</name>
    <dbReference type="NCBI Taxonomy" id="201975"/>
    <lineage>
        <taxon>Bacteria</taxon>
        <taxon>Bacillati</taxon>
        <taxon>Bacillota</taxon>
        <taxon>Bacilli</taxon>
        <taxon>Bacillales</taxon>
        <taxon>Thermoactinomycetaceae</taxon>
        <taxon>Planifilum</taxon>
    </lineage>
</organism>
<reference evidence="2 3" key="1">
    <citation type="submission" date="2018-03" db="EMBL/GenBank/DDBJ databases">
        <title>Genomic Encyclopedia of Archaeal and Bacterial Type Strains, Phase II (KMG-II): from individual species to whole genera.</title>
        <authorList>
            <person name="Goeker M."/>
        </authorList>
    </citation>
    <scope>NUCLEOTIDE SEQUENCE [LARGE SCALE GENOMIC DNA]</scope>
    <source>
        <strain evidence="2 3">DSM 44946</strain>
    </source>
</reference>
<dbReference type="EMBL" id="PVNE01000024">
    <property type="protein sequence ID" value="PRX39509.1"/>
    <property type="molecule type" value="Genomic_DNA"/>
</dbReference>
<keyword evidence="1" id="KW-0812">Transmembrane</keyword>
<keyword evidence="3" id="KW-1185">Reference proteome</keyword>
<feature type="transmembrane region" description="Helical" evidence="1">
    <location>
        <begin position="6"/>
        <end position="25"/>
    </location>
</feature>
<gene>
    <name evidence="2" type="ORF">CLV97_12447</name>
</gene>